<evidence type="ECO:0000256" key="5">
    <source>
        <dbReference type="ARBA" id="ARBA00022741"/>
    </source>
</evidence>
<reference evidence="11" key="1">
    <citation type="journal article" date="2019" name="Int. J. Syst. Evol. Microbiol.">
        <title>The Global Catalogue of Microorganisms (GCM) 10K type strain sequencing project: providing services to taxonomists for standard genome sequencing and annotation.</title>
        <authorList>
            <consortium name="The Broad Institute Genomics Platform"/>
            <consortium name="The Broad Institute Genome Sequencing Center for Infectious Disease"/>
            <person name="Wu L."/>
            <person name="Ma J."/>
        </authorList>
    </citation>
    <scope>NUCLEOTIDE SEQUENCE [LARGE SCALE GENOMIC DNA]</scope>
    <source>
        <strain evidence="11">CGMCC 4.7283</strain>
    </source>
</reference>
<evidence type="ECO:0000256" key="2">
    <source>
        <dbReference type="ARBA" id="ARBA00012438"/>
    </source>
</evidence>
<feature type="domain" description="Signal transduction histidine kinase HWE region" evidence="9">
    <location>
        <begin position="340"/>
        <end position="420"/>
    </location>
</feature>
<dbReference type="Pfam" id="PF01590">
    <property type="entry name" value="GAF"/>
    <property type="match status" value="1"/>
</dbReference>
<evidence type="ECO:0000256" key="7">
    <source>
        <dbReference type="ARBA" id="ARBA00022840"/>
    </source>
</evidence>
<proteinExistence type="predicted"/>
<dbReference type="Gene3D" id="3.30.565.10">
    <property type="entry name" value="Histidine kinase-like ATPase, C-terminal domain"/>
    <property type="match status" value="1"/>
</dbReference>
<dbReference type="Pfam" id="PF08448">
    <property type="entry name" value="PAS_4"/>
    <property type="match status" value="1"/>
</dbReference>
<dbReference type="EC" id="2.7.13.3" evidence="2"/>
<dbReference type="SMART" id="SM00065">
    <property type="entry name" value="GAF"/>
    <property type="match status" value="1"/>
</dbReference>
<evidence type="ECO:0000256" key="4">
    <source>
        <dbReference type="ARBA" id="ARBA00022679"/>
    </source>
</evidence>
<dbReference type="InterPro" id="IPR036890">
    <property type="entry name" value="HATPase_C_sf"/>
</dbReference>
<dbReference type="Proteomes" id="UP001595973">
    <property type="component" value="Unassembled WGS sequence"/>
</dbReference>
<organism evidence="10 11">
    <name type="scientific">Seohaeicola nanhaiensis</name>
    <dbReference type="NCBI Taxonomy" id="1387282"/>
    <lineage>
        <taxon>Bacteria</taxon>
        <taxon>Pseudomonadati</taxon>
        <taxon>Pseudomonadota</taxon>
        <taxon>Alphaproteobacteria</taxon>
        <taxon>Rhodobacterales</taxon>
        <taxon>Roseobacteraceae</taxon>
        <taxon>Seohaeicola</taxon>
    </lineage>
</organism>
<keyword evidence="3" id="KW-0597">Phosphoprotein</keyword>
<sequence>MLRRQSPHHDKSSFLSGPSEMAARIRDFDWSDHPLGSPETWPPALRLSLGIALNSAFPTCIYWGPELRLLYNDSWSDIPGPRHPACLGEPAEEVWSDIWHIIEPQFAQVITTGQGVHLQDQLLPMRRFGVDEETYWTYNFTPILLDDGSIGGIFNSGSETTRQVLQHEKAQLLLDLSDLYRNNSNIEEVCARSLELLGEQLVADRVGLRIASSGSDNQFPIIAQWSAKGIAPIIETSGGAPFYEDIWNELLDGHVIRLDGTDETRHSRECDILAKLGCAAALAVPWVEDGRTVAILFVHSYRPRHWTPIDIETVEAVLARMMMMMERSRAAERATLMNREINHRSRNLLAVVTAMVRLSRVEAPDVMRSKLLDRIAALSRNNSLLLDRSWERVTLRQILDQELAPYKGNDKTELDLEGPEIELTSDASQAIGMVLHELATNAAKYGALKDIGGKVSVHWELTPEHQLCIRWTETCPETIDVDGLSDIGFGSKLQELMVERQLGGHLRRELMPDGLHCVIELPWEDVSVIRD</sequence>
<keyword evidence="11" id="KW-1185">Reference proteome</keyword>
<dbReference type="GO" id="GO:0004673">
    <property type="term" value="F:protein histidine kinase activity"/>
    <property type="evidence" value="ECO:0007669"/>
    <property type="project" value="UniProtKB-EC"/>
</dbReference>
<dbReference type="InterPro" id="IPR011102">
    <property type="entry name" value="Sig_transdc_His_kinase_HWE"/>
</dbReference>
<gene>
    <name evidence="10" type="ORF">ACFO5X_06820</name>
</gene>
<keyword evidence="6 10" id="KW-0418">Kinase</keyword>
<keyword evidence="4 10" id="KW-0808">Transferase</keyword>
<dbReference type="InterPro" id="IPR029016">
    <property type="entry name" value="GAF-like_dom_sf"/>
</dbReference>
<dbReference type="RefSeq" id="WP_380716534.1">
    <property type="nucleotide sequence ID" value="NZ_JBHSGI010000004.1"/>
</dbReference>
<name>A0ABV9KE99_9RHOB</name>
<dbReference type="PANTHER" id="PTHR41523:SF8">
    <property type="entry name" value="ETHYLENE RESPONSE SENSOR PROTEIN"/>
    <property type="match status" value="1"/>
</dbReference>
<evidence type="ECO:0000256" key="1">
    <source>
        <dbReference type="ARBA" id="ARBA00000085"/>
    </source>
</evidence>
<evidence type="ECO:0000259" key="9">
    <source>
        <dbReference type="SMART" id="SM00911"/>
    </source>
</evidence>
<comment type="catalytic activity">
    <reaction evidence="1">
        <text>ATP + protein L-histidine = ADP + protein N-phospho-L-histidine.</text>
        <dbReference type="EC" id="2.7.13.3"/>
    </reaction>
</comment>
<dbReference type="EMBL" id="JBHSGI010000004">
    <property type="protein sequence ID" value="MFC4668261.1"/>
    <property type="molecule type" value="Genomic_DNA"/>
</dbReference>
<dbReference type="InterPro" id="IPR003018">
    <property type="entry name" value="GAF"/>
</dbReference>
<dbReference type="SUPFAM" id="SSF55781">
    <property type="entry name" value="GAF domain-like"/>
    <property type="match status" value="1"/>
</dbReference>
<evidence type="ECO:0000256" key="6">
    <source>
        <dbReference type="ARBA" id="ARBA00022777"/>
    </source>
</evidence>
<protein>
    <recommendedName>
        <fullName evidence="2">histidine kinase</fullName>
        <ecNumber evidence="2">2.7.13.3</ecNumber>
    </recommendedName>
</protein>
<dbReference type="Gene3D" id="3.30.450.40">
    <property type="match status" value="1"/>
</dbReference>
<dbReference type="Pfam" id="PF07536">
    <property type="entry name" value="HWE_HK"/>
    <property type="match status" value="1"/>
</dbReference>
<accession>A0ABV9KE99</accession>
<evidence type="ECO:0000259" key="8">
    <source>
        <dbReference type="SMART" id="SM00065"/>
    </source>
</evidence>
<evidence type="ECO:0000256" key="3">
    <source>
        <dbReference type="ARBA" id="ARBA00022553"/>
    </source>
</evidence>
<keyword evidence="7" id="KW-0067">ATP-binding</keyword>
<evidence type="ECO:0000313" key="11">
    <source>
        <dbReference type="Proteomes" id="UP001595973"/>
    </source>
</evidence>
<keyword evidence="5" id="KW-0547">Nucleotide-binding</keyword>
<comment type="caution">
    <text evidence="10">The sequence shown here is derived from an EMBL/GenBank/DDBJ whole genome shotgun (WGS) entry which is preliminary data.</text>
</comment>
<dbReference type="InterPro" id="IPR013656">
    <property type="entry name" value="PAS_4"/>
</dbReference>
<feature type="domain" description="GAF" evidence="8">
    <location>
        <begin position="185"/>
        <end position="335"/>
    </location>
</feature>
<dbReference type="PANTHER" id="PTHR41523">
    <property type="entry name" value="TWO-COMPONENT SYSTEM SENSOR PROTEIN"/>
    <property type="match status" value="1"/>
</dbReference>
<dbReference type="Gene3D" id="3.30.450.20">
    <property type="entry name" value="PAS domain"/>
    <property type="match status" value="1"/>
</dbReference>
<evidence type="ECO:0000313" key="10">
    <source>
        <dbReference type="EMBL" id="MFC4668261.1"/>
    </source>
</evidence>
<dbReference type="SMART" id="SM00911">
    <property type="entry name" value="HWE_HK"/>
    <property type="match status" value="1"/>
</dbReference>